<name>A0AAV7QQW6_PLEWA</name>
<dbReference type="Proteomes" id="UP001066276">
    <property type="component" value="Chromosome 6"/>
</dbReference>
<protein>
    <submittedName>
        <fullName evidence="1">Uncharacterized protein</fullName>
    </submittedName>
</protein>
<dbReference type="EMBL" id="JANPWB010000010">
    <property type="protein sequence ID" value="KAJ1141776.1"/>
    <property type="molecule type" value="Genomic_DNA"/>
</dbReference>
<dbReference type="PANTHER" id="PTHR11505">
    <property type="entry name" value="L1 TRANSPOSABLE ELEMENT-RELATED"/>
    <property type="match status" value="1"/>
</dbReference>
<proteinExistence type="predicted"/>
<evidence type="ECO:0000313" key="1">
    <source>
        <dbReference type="EMBL" id="KAJ1141776.1"/>
    </source>
</evidence>
<comment type="caution">
    <text evidence="1">The sequence shown here is derived from an EMBL/GenBank/DDBJ whole genome shotgun (WGS) entry which is preliminary data.</text>
</comment>
<keyword evidence="2" id="KW-1185">Reference proteome</keyword>
<reference evidence="1" key="1">
    <citation type="journal article" date="2022" name="bioRxiv">
        <title>Sequencing and chromosome-scale assembly of the giantPleurodeles waltlgenome.</title>
        <authorList>
            <person name="Brown T."/>
            <person name="Elewa A."/>
            <person name="Iarovenko S."/>
            <person name="Subramanian E."/>
            <person name="Araus A.J."/>
            <person name="Petzold A."/>
            <person name="Susuki M."/>
            <person name="Suzuki K.-i.T."/>
            <person name="Hayashi T."/>
            <person name="Toyoda A."/>
            <person name="Oliveira C."/>
            <person name="Osipova E."/>
            <person name="Leigh N.D."/>
            <person name="Simon A."/>
            <person name="Yun M.H."/>
        </authorList>
    </citation>
    <scope>NUCLEOTIDE SEQUENCE</scope>
    <source>
        <strain evidence="1">20211129_DDA</strain>
        <tissue evidence="1">Liver</tissue>
    </source>
</reference>
<dbReference type="AlphaFoldDB" id="A0AAV7QQW6"/>
<dbReference type="InterPro" id="IPR042566">
    <property type="entry name" value="L1_C"/>
</dbReference>
<dbReference type="Gene3D" id="3.30.250.20">
    <property type="entry name" value="L1 transposable element, C-terminal domain"/>
    <property type="match status" value="1"/>
</dbReference>
<organism evidence="1 2">
    <name type="scientific">Pleurodeles waltl</name>
    <name type="common">Iberian ribbed newt</name>
    <dbReference type="NCBI Taxonomy" id="8319"/>
    <lineage>
        <taxon>Eukaryota</taxon>
        <taxon>Metazoa</taxon>
        <taxon>Chordata</taxon>
        <taxon>Craniata</taxon>
        <taxon>Vertebrata</taxon>
        <taxon>Euteleostomi</taxon>
        <taxon>Amphibia</taxon>
        <taxon>Batrachia</taxon>
        <taxon>Caudata</taxon>
        <taxon>Salamandroidea</taxon>
        <taxon>Salamandridae</taxon>
        <taxon>Pleurodelinae</taxon>
        <taxon>Pleurodeles</taxon>
    </lineage>
</organism>
<gene>
    <name evidence="1" type="ORF">NDU88_008104</name>
</gene>
<evidence type="ECO:0000313" key="2">
    <source>
        <dbReference type="Proteomes" id="UP001066276"/>
    </source>
</evidence>
<accession>A0AAV7QQW6</accession>
<dbReference type="InterPro" id="IPR004244">
    <property type="entry name" value="Transposase_22"/>
</dbReference>
<sequence>MLIALFGEEAFSKMLVVERAHRALVAKPPPGAPPRPIVARLLHYRDRDTALRLSHEKHPLQFGGNEISIYPDSTIAVQEAHKKYATVKQKMRQAHISYAMLYPARLKITHNGRHMIFVMPQQANDYWKRSCRRELPRRQSCADPEQASTMSDQD</sequence>